<proteinExistence type="predicted"/>
<keyword evidence="4 5" id="KW-0067">ATP-binding</keyword>
<dbReference type="GO" id="GO:0004672">
    <property type="term" value="F:protein kinase activity"/>
    <property type="evidence" value="ECO:0007669"/>
    <property type="project" value="InterPro"/>
</dbReference>
<keyword evidence="3" id="KW-0418">Kinase</keyword>
<feature type="binding site" evidence="5">
    <location>
        <position position="191"/>
    </location>
    <ligand>
        <name>ATP</name>
        <dbReference type="ChEBI" id="CHEBI:30616"/>
    </ligand>
</feature>
<keyword evidence="8" id="KW-1185">Reference proteome</keyword>
<dbReference type="Pfam" id="PF00069">
    <property type="entry name" value="Pkinase"/>
    <property type="match status" value="1"/>
</dbReference>
<dbReference type="GO" id="GO:0005634">
    <property type="term" value="C:nucleus"/>
    <property type="evidence" value="ECO:0007669"/>
    <property type="project" value="TreeGrafter"/>
</dbReference>
<reference evidence="7" key="1">
    <citation type="journal article" date="2023" name="Mol. Plant Microbe Interact.">
        <title>Elucidating the Obligate Nature and Biological Capacity of an Invasive Fungal Corn Pathogen.</title>
        <authorList>
            <person name="MacCready J.S."/>
            <person name="Roggenkamp E.M."/>
            <person name="Gdanetz K."/>
            <person name="Chilvers M.I."/>
        </authorList>
    </citation>
    <scope>NUCLEOTIDE SEQUENCE</scope>
    <source>
        <strain evidence="7">PM02</strain>
    </source>
</reference>
<evidence type="ECO:0000256" key="5">
    <source>
        <dbReference type="PROSITE-ProRule" id="PRU10141"/>
    </source>
</evidence>
<evidence type="ECO:0000256" key="3">
    <source>
        <dbReference type="ARBA" id="ARBA00022777"/>
    </source>
</evidence>
<dbReference type="Proteomes" id="UP001217918">
    <property type="component" value="Unassembled WGS sequence"/>
</dbReference>
<protein>
    <recommendedName>
        <fullName evidence="6">Protein kinase domain-containing protein</fullName>
    </recommendedName>
</protein>
<feature type="domain" description="Protein kinase" evidence="6">
    <location>
        <begin position="161"/>
        <end position="287"/>
    </location>
</feature>
<keyword evidence="1" id="KW-0808">Transferase</keyword>
<evidence type="ECO:0000256" key="1">
    <source>
        <dbReference type="ARBA" id="ARBA00022679"/>
    </source>
</evidence>
<dbReference type="PROSITE" id="PS50011">
    <property type="entry name" value="PROTEIN_KINASE_DOM"/>
    <property type="match status" value="1"/>
</dbReference>
<dbReference type="GO" id="GO:0005524">
    <property type="term" value="F:ATP binding"/>
    <property type="evidence" value="ECO:0007669"/>
    <property type="project" value="UniProtKB-UniRule"/>
</dbReference>
<evidence type="ECO:0000259" key="6">
    <source>
        <dbReference type="PROSITE" id="PS50011"/>
    </source>
</evidence>
<dbReference type="AlphaFoldDB" id="A0AAD9I0D1"/>
<dbReference type="PROSITE" id="PS00107">
    <property type="entry name" value="PROTEIN_KINASE_ATP"/>
    <property type="match status" value="1"/>
</dbReference>
<dbReference type="GO" id="GO:0005737">
    <property type="term" value="C:cytoplasm"/>
    <property type="evidence" value="ECO:0007669"/>
    <property type="project" value="TreeGrafter"/>
</dbReference>
<comment type="caution">
    <text evidence="7">The sequence shown here is derived from an EMBL/GenBank/DDBJ whole genome shotgun (WGS) entry which is preliminary data.</text>
</comment>
<organism evidence="7 8">
    <name type="scientific">Phyllachora maydis</name>
    <dbReference type="NCBI Taxonomy" id="1825666"/>
    <lineage>
        <taxon>Eukaryota</taxon>
        <taxon>Fungi</taxon>
        <taxon>Dikarya</taxon>
        <taxon>Ascomycota</taxon>
        <taxon>Pezizomycotina</taxon>
        <taxon>Sordariomycetes</taxon>
        <taxon>Sordariomycetidae</taxon>
        <taxon>Phyllachorales</taxon>
        <taxon>Phyllachoraceae</taxon>
        <taxon>Phyllachora</taxon>
    </lineage>
</organism>
<dbReference type="InterPro" id="IPR000719">
    <property type="entry name" value="Prot_kinase_dom"/>
</dbReference>
<dbReference type="SUPFAM" id="SSF56112">
    <property type="entry name" value="Protein kinase-like (PK-like)"/>
    <property type="match status" value="1"/>
</dbReference>
<keyword evidence="2 5" id="KW-0547">Nucleotide-binding</keyword>
<dbReference type="EMBL" id="JAQQPM010000002">
    <property type="protein sequence ID" value="KAK2068260.1"/>
    <property type="molecule type" value="Genomic_DNA"/>
</dbReference>
<dbReference type="Gene3D" id="3.30.200.20">
    <property type="entry name" value="Phosphorylase Kinase, domain 1"/>
    <property type="match status" value="1"/>
</dbReference>
<dbReference type="InterPro" id="IPR050339">
    <property type="entry name" value="CC_SR_Kinase"/>
</dbReference>
<dbReference type="InterPro" id="IPR017441">
    <property type="entry name" value="Protein_kinase_ATP_BS"/>
</dbReference>
<evidence type="ECO:0000313" key="7">
    <source>
        <dbReference type="EMBL" id="KAK2068260.1"/>
    </source>
</evidence>
<sequence>MAEDTAITANEAMFEHRDMLLASLLEDHYRTRAAEALNSQGATRYTRQSPEVQPAAAHMFAQASQMLTSTGLLSARSVSDAARSTRQQYLSGLENIAVGRSPPAAAAAAAGSVPGSAMRDLGAQAPQLSLVHDPPLDPLLSLPRALPSAGPAVRSYYQGLFREIALLGKGGFGRVYQCYHRLDRAMYAVKKIPLSPKLGRRLCDGRHDEVRHILREVQALALLDHPNIREEQVMDWTLYLAMTPHQEIPRTLRIATKMTTMTTLTRVVAMRFSLWFSLRFSLRLSPV</sequence>
<dbReference type="InterPro" id="IPR011009">
    <property type="entry name" value="Kinase-like_dom_sf"/>
</dbReference>
<name>A0AAD9I0D1_9PEZI</name>
<gene>
    <name evidence="7" type="ORF">P8C59_002909</name>
</gene>
<evidence type="ECO:0000256" key="4">
    <source>
        <dbReference type="ARBA" id="ARBA00022840"/>
    </source>
</evidence>
<accession>A0AAD9I0D1</accession>
<evidence type="ECO:0000256" key="2">
    <source>
        <dbReference type="ARBA" id="ARBA00022741"/>
    </source>
</evidence>
<dbReference type="PANTHER" id="PTHR11042">
    <property type="entry name" value="EUKARYOTIC TRANSLATION INITIATION FACTOR 2-ALPHA KINASE EIF2-ALPHA KINASE -RELATED"/>
    <property type="match status" value="1"/>
</dbReference>
<evidence type="ECO:0000313" key="8">
    <source>
        <dbReference type="Proteomes" id="UP001217918"/>
    </source>
</evidence>